<reference evidence="4 5" key="1">
    <citation type="submission" date="2015-05" db="EMBL/GenBank/DDBJ databases">
        <authorList>
            <person name="Fogelqvist Johan"/>
        </authorList>
    </citation>
    <scope>NUCLEOTIDE SEQUENCE [LARGE SCALE GENOMIC DNA]</scope>
    <source>
        <strain evidence="3">VL1</strain>
        <strain evidence="2">VL2</strain>
    </source>
</reference>
<keyword evidence="4" id="KW-1185">Reference proteome</keyword>
<protein>
    <submittedName>
        <fullName evidence="2">Uncharacterized protein</fullName>
    </submittedName>
</protein>
<dbReference type="AlphaFoldDB" id="A0A0G4KHT3"/>
<sequence>MPYGPEATRGSLTASMMMVLISKAHREWAACASRAQTNAPSGPWTATLSTHGDHQKILAHLFARADAPRSIPGAGSDSPSLEGGNGPGGLVQARGGSLETNRGLLNRILQEGARDFSYEMPPMTPVQSLTHCFPKSPAPIESGRRVTSSRRRAVVMARSYERGLCSP</sequence>
<evidence type="ECO:0000313" key="5">
    <source>
        <dbReference type="Proteomes" id="UP000045706"/>
    </source>
</evidence>
<evidence type="ECO:0000313" key="4">
    <source>
        <dbReference type="Proteomes" id="UP000044602"/>
    </source>
</evidence>
<evidence type="ECO:0000256" key="1">
    <source>
        <dbReference type="SAM" id="MobiDB-lite"/>
    </source>
</evidence>
<dbReference type="EMBL" id="CVQH01015557">
    <property type="protein sequence ID" value="CRK23364.1"/>
    <property type="molecule type" value="Genomic_DNA"/>
</dbReference>
<name>A0A0G4KHT3_VERLO</name>
<accession>A0A0G4KHT3</accession>
<dbReference type="Proteomes" id="UP000045706">
    <property type="component" value="Unassembled WGS sequence"/>
</dbReference>
<proteinExistence type="predicted"/>
<evidence type="ECO:0000313" key="2">
    <source>
        <dbReference type="EMBL" id="CRJ96419.1"/>
    </source>
</evidence>
<organism evidence="2 5">
    <name type="scientific">Verticillium longisporum</name>
    <name type="common">Verticillium dahliae var. longisporum</name>
    <dbReference type="NCBI Taxonomy" id="100787"/>
    <lineage>
        <taxon>Eukaryota</taxon>
        <taxon>Fungi</taxon>
        <taxon>Dikarya</taxon>
        <taxon>Ascomycota</taxon>
        <taxon>Pezizomycotina</taxon>
        <taxon>Sordariomycetes</taxon>
        <taxon>Hypocreomycetidae</taxon>
        <taxon>Glomerellales</taxon>
        <taxon>Plectosphaerellaceae</taxon>
        <taxon>Verticillium</taxon>
    </lineage>
</organism>
<dbReference type="EMBL" id="CVQI01000447">
    <property type="protein sequence ID" value="CRJ96419.1"/>
    <property type="molecule type" value="Genomic_DNA"/>
</dbReference>
<feature type="region of interest" description="Disordered" evidence="1">
    <location>
        <begin position="68"/>
        <end position="95"/>
    </location>
</feature>
<gene>
    <name evidence="3" type="ORF">BN1708_003644</name>
    <name evidence="2" type="ORF">BN1723_008620</name>
</gene>
<evidence type="ECO:0000313" key="3">
    <source>
        <dbReference type="EMBL" id="CRK23364.1"/>
    </source>
</evidence>
<dbReference type="Proteomes" id="UP000044602">
    <property type="component" value="Unassembled WGS sequence"/>
</dbReference>